<dbReference type="Proteomes" id="UP001295794">
    <property type="component" value="Unassembled WGS sequence"/>
</dbReference>
<keyword evidence="2" id="KW-1185">Reference proteome</keyword>
<sequence>MYVPHRAPVRVSGRDWYRFPEMRQESDQKLDHRSVQISLLLRLGGNPRPATVVPIVAHVGIQPNLCSVAEVGIGFIDHRLEMLDKFRVFEEVALEFLQDFGSDALRHPVQWLRFLAHDGSLTLLLRIETEIHGQVVEIVLRMS</sequence>
<dbReference type="EMBL" id="CAVNYO010000030">
    <property type="protein sequence ID" value="CAK5262979.1"/>
    <property type="molecule type" value="Genomic_DNA"/>
</dbReference>
<dbReference type="AlphaFoldDB" id="A0AAD2GS72"/>
<proteinExistence type="predicted"/>
<organism evidence="1 2">
    <name type="scientific">Mycena citricolor</name>
    <dbReference type="NCBI Taxonomy" id="2018698"/>
    <lineage>
        <taxon>Eukaryota</taxon>
        <taxon>Fungi</taxon>
        <taxon>Dikarya</taxon>
        <taxon>Basidiomycota</taxon>
        <taxon>Agaricomycotina</taxon>
        <taxon>Agaricomycetes</taxon>
        <taxon>Agaricomycetidae</taxon>
        <taxon>Agaricales</taxon>
        <taxon>Marasmiineae</taxon>
        <taxon>Mycenaceae</taxon>
        <taxon>Mycena</taxon>
    </lineage>
</organism>
<gene>
    <name evidence="1" type="ORF">MYCIT1_LOCUS2105</name>
</gene>
<name>A0AAD2GS72_9AGAR</name>
<reference evidence="1" key="1">
    <citation type="submission" date="2023-11" db="EMBL/GenBank/DDBJ databases">
        <authorList>
            <person name="De Vega J J."/>
            <person name="De Vega J J."/>
        </authorList>
    </citation>
    <scope>NUCLEOTIDE SEQUENCE</scope>
</reference>
<protein>
    <submittedName>
        <fullName evidence="1">Uncharacterized protein</fullName>
    </submittedName>
</protein>
<evidence type="ECO:0000313" key="1">
    <source>
        <dbReference type="EMBL" id="CAK5262979.1"/>
    </source>
</evidence>
<comment type="caution">
    <text evidence="1">The sequence shown here is derived from an EMBL/GenBank/DDBJ whole genome shotgun (WGS) entry which is preliminary data.</text>
</comment>
<accession>A0AAD2GS72</accession>
<evidence type="ECO:0000313" key="2">
    <source>
        <dbReference type="Proteomes" id="UP001295794"/>
    </source>
</evidence>